<evidence type="ECO:0000256" key="2">
    <source>
        <dbReference type="ARBA" id="ARBA00022741"/>
    </source>
</evidence>
<dbReference type="SUPFAM" id="SSF100920">
    <property type="entry name" value="Heat shock protein 70kD (HSP70), peptide-binding domain"/>
    <property type="match status" value="1"/>
</dbReference>
<organism evidence="4 5">
    <name type="scientific">Cervus elaphus hippelaphus</name>
    <name type="common">European red deer</name>
    <dbReference type="NCBI Taxonomy" id="46360"/>
    <lineage>
        <taxon>Eukaryota</taxon>
        <taxon>Metazoa</taxon>
        <taxon>Chordata</taxon>
        <taxon>Craniata</taxon>
        <taxon>Vertebrata</taxon>
        <taxon>Euteleostomi</taxon>
        <taxon>Mammalia</taxon>
        <taxon>Eutheria</taxon>
        <taxon>Laurasiatheria</taxon>
        <taxon>Artiodactyla</taxon>
        <taxon>Ruminantia</taxon>
        <taxon>Pecora</taxon>
        <taxon>Cervidae</taxon>
        <taxon>Cervinae</taxon>
        <taxon>Cervus</taxon>
    </lineage>
</organism>
<accession>A0A212C2V7</accession>
<comment type="caution">
    <text evidence="4">The sequence shown here is derived from an EMBL/GenBank/DDBJ whole genome shotgun (WGS) entry which is preliminary data.</text>
</comment>
<keyword evidence="5" id="KW-1185">Reference proteome</keyword>
<reference evidence="4 5" key="1">
    <citation type="journal article" date="2018" name="Mol. Genet. Genomics">
        <title>The red deer Cervus elaphus genome CerEla1.0: sequencing, annotating, genes, and chromosomes.</title>
        <authorList>
            <person name="Bana N.A."/>
            <person name="Nyiri A."/>
            <person name="Nagy J."/>
            <person name="Frank K."/>
            <person name="Nagy T."/>
            <person name="Steger V."/>
            <person name="Schiller M."/>
            <person name="Lakatos P."/>
            <person name="Sugar L."/>
            <person name="Horn P."/>
            <person name="Barta E."/>
            <person name="Orosz L."/>
        </authorList>
    </citation>
    <scope>NUCLEOTIDE SEQUENCE [LARGE SCALE GENOMIC DNA]</scope>
    <source>
        <strain evidence="4">Hungarian</strain>
    </source>
</reference>
<sequence>MDTSTIRWGGKDERKTLLGKFDTPDIRYTPHGIAQIEITFDANVHVILKVPVVDERIETEERIITTTDQSCLSKDDIEHLVEEVENYSHCS</sequence>
<evidence type="ECO:0000256" key="3">
    <source>
        <dbReference type="ARBA" id="ARBA00022840"/>
    </source>
</evidence>
<evidence type="ECO:0000256" key="1">
    <source>
        <dbReference type="ARBA" id="ARBA00007381"/>
    </source>
</evidence>
<keyword evidence="2" id="KW-0547">Nucleotide-binding</keyword>
<dbReference type="AlphaFoldDB" id="A0A212C2V7"/>
<dbReference type="EMBL" id="MKHE01000032">
    <property type="protein sequence ID" value="OWK00341.1"/>
    <property type="molecule type" value="Genomic_DNA"/>
</dbReference>
<keyword evidence="3" id="KW-0067">ATP-binding</keyword>
<dbReference type="Pfam" id="PF00012">
    <property type="entry name" value="HSP70"/>
    <property type="match status" value="1"/>
</dbReference>
<proteinExistence type="inferred from homology"/>
<gene>
    <name evidence="4" type="ORF">Celaphus_00019273</name>
</gene>
<dbReference type="GO" id="GO:0140662">
    <property type="term" value="F:ATP-dependent protein folding chaperone"/>
    <property type="evidence" value="ECO:0007669"/>
    <property type="project" value="InterPro"/>
</dbReference>
<dbReference type="GO" id="GO:0005524">
    <property type="term" value="F:ATP binding"/>
    <property type="evidence" value="ECO:0007669"/>
    <property type="project" value="UniProtKB-KW"/>
</dbReference>
<comment type="similarity">
    <text evidence="1">Belongs to the heat shock protein 70 family.</text>
</comment>
<evidence type="ECO:0000313" key="5">
    <source>
        <dbReference type="Proteomes" id="UP000242450"/>
    </source>
</evidence>
<dbReference type="InterPro" id="IPR029047">
    <property type="entry name" value="HSP70_peptide-bd_sf"/>
</dbReference>
<dbReference type="Gene3D" id="2.60.34.10">
    <property type="entry name" value="Substrate Binding Domain Of DNAk, Chain A, domain 1"/>
    <property type="match status" value="1"/>
</dbReference>
<protein>
    <submittedName>
        <fullName evidence="4">Uncharacterized protein</fullName>
    </submittedName>
</protein>
<dbReference type="Proteomes" id="UP000242450">
    <property type="component" value="Chromosome 32"/>
</dbReference>
<name>A0A212C2V7_CEREH</name>
<dbReference type="OrthoDB" id="3260447at2759"/>
<dbReference type="InterPro" id="IPR013126">
    <property type="entry name" value="Hsp_70_fam"/>
</dbReference>
<evidence type="ECO:0000313" key="4">
    <source>
        <dbReference type="EMBL" id="OWK00341.1"/>
    </source>
</evidence>